<keyword evidence="1 4" id="KW-0328">Glycosyltransferase</keyword>
<dbReference type="SUPFAM" id="SSF53756">
    <property type="entry name" value="UDP-Glycosyltransferase/glycogen phosphorylase"/>
    <property type="match status" value="1"/>
</dbReference>
<protein>
    <submittedName>
        <fullName evidence="4">Phosphatidylinositol alpha 1,6-mannosyltransferase</fullName>
        <ecNumber evidence="4">2.4.1.-</ecNumber>
    </submittedName>
</protein>
<dbReference type="RefSeq" id="WP_183541511.1">
    <property type="nucleotide sequence ID" value="NZ_BMQT01000001.1"/>
</dbReference>
<dbReference type="GO" id="GO:1901137">
    <property type="term" value="P:carbohydrate derivative biosynthetic process"/>
    <property type="evidence" value="ECO:0007669"/>
    <property type="project" value="UniProtKB-ARBA"/>
</dbReference>
<dbReference type="EC" id="2.4.1.-" evidence="4"/>
<name>A0A7W5F6P3_9ACTN</name>
<reference evidence="4 5" key="1">
    <citation type="submission" date="2020-08" db="EMBL/GenBank/DDBJ databases">
        <title>Genomic Encyclopedia of Type Strains, Phase III (KMG-III): the genomes of soil and plant-associated and newly described type strains.</title>
        <authorList>
            <person name="Whitman W."/>
        </authorList>
    </citation>
    <scope>NUCLEOTIDE SEQUENCE [LARGE SCALE GENOMIC DNA]</scope>
    <source>
        <strain evidence="4 5">CECT 3302</strain>
    </source>
</reference>
<dbReference type="GO" id="GO:0016758">
    <property type="term" value="F:hexosyltransferase activity"/>
    <property type="evidence" value="ECO:0007669"/>
    <property type="project" value="TreeGrafter"/>
</dbReference>
<evidence type="ECO:0000313" key="4">
    <source>
        <dbReference type="EMBL" id="MBB3087353.1"/>
    </source>
</evidence>
<sequence length="367" mass="39552">MKMALVTESFFPTIDGVTTTVKAIADRLIESGHEVRFIAPGPGLPVYRNSRVVRVSPIAKTGRQVRSALESFAPDVVVSFDPGPLGRKALSSPTAADATTLVVQQSLVPPKAALTWNTSIAAYADEIFVTSEWLRRLLAAIDVRAEIWEPGVDTAAFSPTLRDDWLHRRWAKAKSRPTPLVVVGYAGNLAKGHRVRRLAELTTVPGIRLVIIGDGPQRGWLKQRIPQAKLTGPLGTGDMAIALASLDVLVHPGEEEGCGHILREAAASAVPVVAPRAGAAAELVHHMETGVLYDPARRRELADAVASVVSDPRRRLLGDRGRELVATRPWSDAVDELLARLVSLDAARSSRSHATETNDAHRAVRLA</sequence>
<dbReference type="EMBL" id="JACHXG010000001">
    <property type="protein sequence ID" value="MBB3087353.1"/>
    <property type="molecule type" value="Genomic_DNA"/>
</dbReference>
<feature type="domain" description="Glycosyltransferase subfamily 4-like N-terminal" evidence="3">
    <location>
        <begin position="14"/>
        <end position="155"/>
    </location>
</feature>
<keyword evidence="2 4" id="KW-0808">Transferase</keyword>
<gene>
    <name evidence="4" type="ORF">FHS12_000276</name>
</gene>
<keyword evidence="5" id="KW-1185">Reference proteome</keyword>
<dbReference type="Gene3D" id="3.40.50.2000">
    <property type="entry name" value="Glycogen Phosphorylase B"/>
    <property type="match status" value="2"/>
</dbReference>
<evidence type="ECO:0000259" key="3">
    <source>
        <dbReference type="Pfam" id="PF13439"/>
    </source>
</evidence>
<dbReference type="InterPro" id="IPR028098">
    <property type="entry name" value="Glyco_trans_4-like_N"/>
</dbReference>
<dbReference type="Proteomes" id="UP000577707">
    <property type="component" value="Unassembled WGS sequence"/>
</dbReference>
<dbReference type="AlphaFoldDB" id="A0A7W5F6P3"/>
<dbReference type="Pfam" id="PF13439">
    <property type="entry name" value="Glyco_transf_4"/>
    <property type="match status" value="1"/>
</dbReference>
<dbReference type="PANTHER" id="PTHR45947">
    <property type="entry name" value="SULFOQUINOVOSYL TRANSFERASE SQD2"/>
    <property type="match status" value="1"/>
</dbReference>
<evidence type="ECO:0000256" key="1">
    <source>
        <dbReference type="ARBA" id="ARBA00022676"/>
    </source>
</evidence>
<comment type="caution">
    <text evidence="4">The sequence shown here is derived from an EMBL/GenBank/DDBJ whole genome shotgun (WGS) entry which is preliminary data.</text>
</comment>
<dbReference type="PANTHER" id="PTHR45947:SF3">
    <property type="entry name" value="SULFOQUINOVOSYL TRANSFERASE SQD2"/>
    <property type="match status" value="1"/>
</dbReference>
<organism evidence="4 5">
    <name type="scientific">Nocardioides albus</name>
    <dbReference type="NCBI Taxonomy" id="1841"/>
    <lineage>
        <taxon>Bacteria</taxon>
        <taxon>Bacillati</taxon>
        <taxon>Actinomycetota</taxon>
        <taxon>Actinomycetes</taxon>
        <taxon>Propionibacteriales</taxon>
        <taxon>Nocardioidaceae</taxon>
        <taxon>Nocardioides</taxon>
    </lineage>
</organism>
<dbReference type="Pfam" id="PF13692">
    <property type="entry name" value="Glyco_trans_1_4"/>
    <property type="match status" value="1"/>
</dbReference>
<dbReference type="InterPro" id="IPR050194">
    <property type="entry name" value="Glycosyltransferase_grp1"/>
</dbReference>
<evidence type="ECO:0000313" key="5">
    <source>
        <dbReference type="Proteomes" id="UP000577707"/>
    </source>
</evidence>
<proteinExistence type="predicted"/>
<accession>A0A7W5F6P3</accession>
<evidence type="ECO:0000256" key="2">
    <source>
        <dbReference type="ARBA" id="ARBA00022679"/>
    </source>
</evidence>